<accession>A0A383BMK6</accession>
<gene>
    <name evidence="1" type="ORF">METZ01_LOCUS473897</name>
</gene>
<sequence>MTMKEPVRIRLQHHVYSSLQGYRTLFCSQAVPEQTRRLLDELAKKCQRVCVGGEVSGFFGIGGGQVCFVRGKPHGVDHVGRARVCIHTVLLAESDLDKVPTFSPFALPQGVFIDPAADLQYVANQLTPVWEPVTEDSISARVAHLP</sequence>
<proteinExistence type="predicted"/>
<organism evidence="1">
    <name type="scientific">marine metagenome</name>
    <dbReference type="NCBI Taxonomy" id="408172"/>
    <lineage>
        <taxon>unclassified sequences</taxon>
        <taxon>metagenomes</taxon>
        <taxon>ecological metagenomes</taxon>
    </lineage>
</organism>
<reference evidence="1" key="1">
    <citation type="submission" date="2018-05" db="EMBL/GenBank/DDBJ databases">
        <authorList>
            <person name="Lanie J.A."/>
            <person name="Ng W.-L."/>
            <person name="Kazmierczak K.M."/>
            <person name="Andrzejewski T.M."/>
            <person name="Davidsen T.M."/>
            <person name="Wayne K.J."/>
            <person name="Tettelin H."/>
            <person name="Glass J.I."/>
            <person name="Rusch D."/>
            <person name="Podicherti R."/>
            <person name="Tsui H.-C.T."/>
            <person name="Winkler M.E."/>
        </authorList>
    </citation>
    <scope>NUCLEOTIDE SEQUENCE</scope>
</reference>
<protein>
    <submittedName>
        <fullName evidence="1">Uncharacterized protein</fullName>
    </submittedName>
</protein>
<dbReference type="EMBL" id="UINC01201621">
    <property type="protein sequence ID" value="SVE21043.1"/>
    <property type="molecule type" value="Genomic_DNA"/>
</dbReference>
<dbReference type="AlphaFoldDB" id="A0A383BMK6"/>
<evidence type="ECO:0000313" key="1">
    <source>
        <dbReference type="EMBL" id="SVE21043.1"/>
    </source>
</evidence>
<feature type="non-terminal residue" evidence="1">
    <location>
        <position position="146"/>
    </location>
</feature>
<name>A0A383BMK6_9ZZZZ</name>